<keyword evidence="19" id="KW-1185">Reference proteome</keyword>
<dbReference type="Gene3D" id="1.10.287.130">
    <property type="match status" value="1"/>
</dbReference>
<dbReference type="SUPFAM" id="SSF52172">
    <property type="entry name" value="CheY-like"/>
    <property type="match status" value="1"/>
</dbReference>
<evidence type="ECO:0000256" key="13">
    <source>
        <dbReference type="SAM" id="MobiDB-lite"/>
    </source>
</evidence>
<keyword evidence="11" id="KW-0804">Transcription</keyword>
<dbReference type="PROSITE" id="PS00041">
    <property type="entry name" value="HTH_ARAC_FAMILY_1"/>
    <property type="match status" value="1"/>
</dbReference>
<dbReference type="InterPro" id="IPR009057">
    <property type="entry name" value="Homeodomain-like_sf"/>
</dbReference>
<dbReference type="SMART" id="SM00448">
    <property type="entry name" value="REC"/>
    <property type="match status" value="1"/>
</dbReference>
<dbReference type="InterPro" id="IPR003661">
    <property type="entry name" value="HisK_dim/P_dom"/>
</dbReference>
<dbReference type="InterPro" id="IPR004358">
    <property type="entry name" value="Sig_transdc_His_kin-like_C"/>
</dbReference>
<keyword evidence="6 18" id="KW-0418">Kinase</keyword>
<evidence type="ECO:0000256" key="10">
    <source>
        <dbReference type="ARBA" id="ARBA00023125"/>
    </source>
</evidence>
<dbReference type="FunFam" id="1.10.287.130:FF:000045">
    <property type="entry name" value="Two-component system sensor histidine kinase/response regulator"/>
    <property type="match status" value="1"/>
</dbReference>
<evidence type="ECO:0000313" key="18">
    <source>
        <dbReference type="EMBL" id="SDE87595.1"/>
    </source>
</evidence>
<gene>
    <name evidence="18" type="ORF">SAMN04487996_107257</name>
</gene>
<dbReference type="GO" id="GO:0005524">
    <property type="term" value="F:ATP binding"/>
    <property type="evidence" value="ECO:0007669"/>
    <property type="project" value="UniProtKB-KW"/>
</dbReference>
<dbReference type="GO" id="GO:0003700">
    <property type="term" value="F:DNA-binding transcription factor activity"/>
    <property type="evidence" value="ECO:0007669"/>
    <property type="project" value="InterPro"/>
</dbReference>
<keyword evidence="4" id="KW-0808">Transferase</keyword>
<dbReference type="SUPFAM" id="SSF63829">
    <property type="entry name" value="Calcium-dependent phosphotriesterase"/>
    <property type="match status" value="1"/>
</dbReference>
<keyword evidence="8" id="KW-0902">Two-component regulatory system</keyword>
<dbReference type="InterPro" id="IPR011123">
    <property type="entry name" value="Y_Y_Y"/>
</dbReference>
<dbReference type="SUPFAM" id="SSF47384">
    <property type="entry name" value="Homodimeric domain of signal transducing histidine kinase"/>
    <property type="match status" value="1"/>
</dbReference>
<dbReference type="EC" id="2.7.13.3" evidence="2"/>
<dbReference type="PROSITE" id="PS50109">
    <property type="entry name" value="HIS_KIN"/>
    <property type="match status" value="1"/>
</dbReference>
<name>A0A1G7GHN7_9BACT</name>
<feature type="transmembrane region" description="Helical" evidence="14">
    <location>
        <begin position="796"/>
        <end position="814"/>
    </location>
</feature>
<dbReference type="Pfam" id="PF02518">
    <property type="entry name" value="HATPase_c"/>
    <property type="match status" value="1"/>
</dbReference>
<dbReference type="Pfam" id="PF07494">
    <property type="entry name" value="Reg_prop"/>
    <property type="match status" value="1"/>
</dbReference>
<dbReference type="GO" id="GO:0000155">
    <property type="term" value="F:phosphorelay sensor kinase activity"/>
    <property type="evidence" value="ECO:0007669"/>
    <property type="project" value="InterPro"/>
</dbReference>
<dbReference type="SUPFAM" id="SSF55874">
    <property type="entry name" value="ATPase domain of HSP90 chaperone/DNA topoisomerase II/histidine kinase"/>
    <property type="match status" value="1"/>
</dbReference>
<dbReference type="Gene3D" id="1.10.10.60">
    <property type="entry name" value="Homeodomain-like"/>
    <property type="match status" value="1"/>
</dbReference>
<dbReference type="CDD" id="cd16922">
    <property type="entry name" value="HATPase_EvgS-ArcB-TorS-like"/>
    <property type="match status" value="1"/>
</dbReference>
<evidence type="ECO:0000256" key="8">
    <source>
        <dbReference type="ARBA" id="ARBA00023012"/>
    </source>
</evidence>
<dbReference type="InterPro" id="IPR001789">
    <property type="entry name" value="Sig_transdc_resp-reg_receiver"/>
</dbReference>
<dbReference type="Gene3D" id="2.60.40.10">
    <property type="entry name" value="Immunoglobulins"/>
    <property type="match status" value="1"/>
</dbReference>
<dbReference type="FunFam" id="3.30.565.10:FF:000037">
    <property type="entry name" value="Hybrid sensor histidine kinase/response regulator"/>
    <property type="match status" value="1"/>
</dbReference>
<accession>A0A1G7GHN7</accession>
<feature type="modified residue" description="4-aspartylphosphate" evidence="12">
    <location>
        <position position="1175"/>
    </location>
</feature>
<dbReference type="PANTHER" id="PTHR43547">
    <property type="entry name" value="TWO-COMPONENT HISTIDINE KINASE"/>
    <property type="match status" value="1"/>
</dbReference>
<evidence type="ECO:0000256" key="3">
    <source>
        <dbReference type="ARBA" id="ARBA00022553"/>
    </source>
</evidence>
<dbReference type="Gene3D" id="2.130.10.10">
    <property type="entry name" value="YVTN repeat-like/Quinoprotein amine dehydrogenase"/>
    <property type="match status" value="2"/>
</dbReference>
<dbReference type="InterPro" id="IPR013783">
    <property type="entry name" value="Ig-like_fold"/>
</dbReference>
<dbReference type="PROSITE" id="PS50110">
    <property type="entry name" value="RESPONSE_REGULATORY"/>
    <property type="match status" value="1"/>
</dbReference>
<proteinExistence type="predicted"/>
<evidence type="ECO:0000256" key="2">
    <source>
        <dbReference type="ARBA" id="ARBA00012438"/>
    </source>
</evidence>
<dbReference type="InterPro" id="IPR011006">
    <property type="entry name" value="CheY-like_superfamily"/>
</dbReference>
<dbReference type="SMART" id="SM00388">
    <property type="entry name" value="HisKA"/>
    <property type="match status" value="1"/>
</dbReference>
<dbReference type="CDD" id="cd17574">
    <property type="entry name" value="REC_OmpR"/>
    <property type="match status" value="1"/>
</dbReference>
<sequence>MQPFAKCSSFNLFNHLKISTLGTAPNLNPQVGGNSRVISHMKKLLLLFALAMGLHAAAQKPESPLARIWQHSLPFITNYSTNEYKAAFQNWALVQGENGIIYAANNSGVLEYDGVAWQLIPTTQGNPVRSMAKDTKGRIYVGGSGEVGYLAANAKNRMVFHSLKNKLSHADRNFGNVWFTFAANGSVYFVCDLHILELVNGRFKVWKSDIGALGFAWLINGTLYVSASEKGLLKKEKDGLKLIEGGEAFKGMGLTGLLPYEGEKLLAVGLSKDFFIYDGSKLQPFLKNGQRVRISDAVYHGIRLSNGSYALATTGSGLYFMGHDGTIRNNIRRGEGLSSDAVYSVFEDAEKDLWLATDNGISRLEINSPLRILNENHGLDENPMDIEVFNNKLFTTNSKGLFELNNLPSEGLPKPYFKKIEGVDNLTMHCQVYGNELIVSNYDGVFRLDQLGGKAQIAKENVVRVEESRPAQMPSQLLVGLEGNGLTELLFSDGKWVQGSRREDLGFYSESFARAADGTIFLNSRRNGIYEMAWQTPGPAHTLRDTFKLLHHGPENGLSSNKIRWLERVGGAVYASTDEAMHRFNPATRRFEIDSLLTAGVAPYKGGWINEIVAGRDGTMWFTLYHNYQSHVFEYGNNRLRKLPVSGRLSDALISKVHDNGDGFMLFGSNKWIALFDRNLKTGAGRPFKTLIRRISLDQDSLVGFRGGSPEMDYGHRLRFQFALPSYDLSSKNQFQYFLEGFHDEWSAWSGESFVDFTNLPEGNYVFRVRGRDVYGHAGGEDRLTFTILPPWYRTWWAFAIYALLLGGMAVMLVRRRERKLQMENLALENTVRERTEKIMLQTEELKEMDRMKSRFFANISHEFRTPLTLILAPLEEELSKKPPAEQDKLLIMKRYANRLLELVNQLLNLSKLEAGKMELQVQKGELRQFLSVLSFSFDSLAQHKEIAFEKIVDVPEGIYWFDPDKLEKVIINLLSNAFKFTPAGGSVQFAAGLEAQAGKPVLRIAVSDTGRGIAPEEQKQVFESFYQARQTVENQDGGTGLGLAFAKELVKLHNGNISLQSEAGKGSVFSVRVPVGKEAFSAGQIVETGAYVMPATQPVLPSPEEPKENVRKARERKSSGAAPTETVLIVEDNAELREYMASLLEHDYIIYKAPDGAEALACARKVLPSLIISDLMMPKMDGIELTASIKSDERTSHIPVILLTAKSGQESRIDGLRTGADDYLTKPFSVEELTVRVANLIDLRKKLAGRYRERIRVQVTSAEEMSLDDKFLMKAKEIVEANMEDVLFSVEKMAEEMSLSRTQLLRKLKALTGLAPNDFIRDLRLQKAAEMIRQKADTITQIGYAVGFNDQSYFSKSFKKEFGATPTEYSARVSPKEV</sequence>
<keyword evidence="5" id="KW-0547">Nucleotide-binding</keyword>
<evidence type="ECO:0000256" key="5">
    <source>
        <dbReference type="ARBA" id="ARBA00022741"/>
    </source>
</evidence>
<evidence type="ECO:0000256" key="14">
    <source>
        <dbReference type="SAM" id="Phobius"/>
    </source>
</evidence>
<dbReference type="InterPro" id="IPR018060">
    <property type="entry name" value="HTH_AraC"/>
</dbReference>
<evidence type="ECO:0000256" key="12">
    <source>
        <dbReference type="PROSITE-ProRule" id="PRU00169"/>
    </source>
</evidence>
<dbReference type="Pfam" id="PF07495">
    <property type="entry name" value="Y_Y_Y"/>
    <property type="match status" value="1"/>
</dbReference>
<dbReference type="CDD" id="cd00082">
    <property type="entry name" value="HisKA"/>
    <property type="match status" value="1"/>
</dbReference>
<evidence type="ECO:0000259" key="16">
    <source>
        <dbReference type="PROSITE" id="PS50109"/>
    </source>
</evidence>
<evidence type="ECO:0000256" key="7">
    <source>
        <dbReference type="ARBA" id="ARBA00022840"/>
    </source>
</evidence>
<dbReference type="InterPro" id="IPR011110">
    <property type="entry name" value="Reg_prop"/>
</dbReference>
<dbReference type="Proteomes" id="UP000198748">
    <property type="component" value="Unassembled WGS sequence"/>
</dbReference>
<dbReference type="SUPFAM" id="SSF46689">
    <property type="entry name" value="Homeodomain-like"/>
    <property type="match status" value="1"/>
</dbReference>
<dbReference type="Pfam" id="PF00072">
    <property type="entry name" value="Response_reg"/>
    <property type="match status" value="1"/>
</dbReference>
<keyword evidence="14" id="KW-0812">Transmembrane</keyword>
<keyword evidence="14" id="KW-0472">Membrane</keyword>
<dbReference type="Pfam" id="PF00512">
    <property type="entry name" value="HisKA"/>
    <property type="match status" value="1"/>
</dbReference>
<dbReference type="GO" id="GO:0043565">
    <property type="term" value="F:sequence-specific DNA binding"/>
    <property type="evidence" value="ECO:0007669"/>
    <property type="project" value="InterPro"/>
</dbReference>
<dbReference type="STRING" id="659014.SAMN04487996_107257"/>
<dbReference type="InterPro" id="IPR003594">
    <property type="entry name" value="HATPase_dom"/>
</dbReference>
<evidence type="ECO:0000313" key="19">
    <source>
        <dbReference type="Proteomes" id="UP000198748"/>
    </source>
</evidence>
<feature type="domain" description="HTH araC/xylS-type" evidence="15">
    <location>
        <begin position="1274"/>
        <end position="1373"/>
    </location>
</feature>
<dbReference type="InterPro" id="IPR036097">
    <property type="entry name" value="HisK_dim/P_sf"/>
</dbReference>
<feature type="domain" description="Response regulatory" evidence="17">
    <location>
        <begin position="1127"/>
        <end position="1242"/>
    </location>
</feature>
<keyword evidence="3 12" id="KW-0597">Phosphoprotein</keyword>
<organism evidence="18 19">
    <name type="scientific">Dyadobacter soli</name>
    <dbReference type="NCBI Taxonomy" id="659014"/>
    <lineage>
        <taxon>Bacteria</taxon>
        <taxon>Pseudomonadati</taxon>
        <taxon>Bacteroidota</taxon>
        <taxon>Cytophagia</taxon>
        <taxon>Cytophagales</taxon>
        <taxon>Spirosomataceae</taxon>
        <taxon>Dyadobacter</taxon>
    </lineage>
</organism>
<comment type="catalytic activity">
    <reaction evidence="1">
        <text>ATP + protein L-histidine = ADP + protein N-phospho-L-histidine.</text>
        <dbReference type="EC" id="2.7.13.3"/>
    </reaction>
</comment>
<keyword evidence="14" id="KW-1133">Transmembrane helix</keyword>
<dbReference type="Gene3D" id="3.40.50.2300">
    <property type="match status" value="1"/>
</dbReference>
<dbReference type="InterPro" id="IPR036890">
    <property type="entry name" value="HATPase_C_sf"/>
</dbReference>
<evidence type="ECO:0000259" key="17">
    <source>
        <dbReference type="PROSITE" id="PS50110"/>
    </source>
</evidence>
<dbReference type="SMART" id="SM00342">
    <property type="entry name" value="HTH_ARAC"/>
    <property type="match status" value="1"/>
</dbReference>
<keyword evidence="9" id="KW-0805">Transcription regulation</keyword>
<dbReference type="PANTHER" id="PTHR43547:SF2">
    <property type="entry name" value="HYBRID SIGNAL TRANSDUCTION HISTIDINE KINASE C"/>
    <property type="match status" value="1"/>
</dbReference>
<evidence type="ECO:0000259" key="15">
    <source>
        <dbReference type="PROSITE" id="PS01124"/>
    </source>
</evidence>
<dbReference type="InterPro" id="IPR005467">
    <property type="entry name" value="His_kinase_dom"/>
</dbReference>
<dbReference type="PRINTS" id="PR00344">
    <property type="entry name" value="BCTRLSENSOR"/>
</dbReference>
<reference evidence="19" key="1">
    <citation type="submission" date="2016-10" db="EMBL/GenBank/DDBJ databases">
        <authorList>
            <person name="Varghese N."/>
            <person name="Submissions S."/>
        </authorList>
    </citation>
    <scope>NUCLEOTIDE SEQUENCE [LARGE SCALE GENOMIC DNA]</scope>
    <source>
        <strain evidence="19">DSM 25329</strain>
    </source>
</reference>
<evidence type="ECO:0000256" key="11">
    <source>
        <dbReference type="ARBA" id="ARBA00023163"/>
    </source>
</evidence>
<evidence type="ECO:0000256" key="6">
    <source>
        <dbReference type="ARBA" id="ARBA00022777"/>
    </source>
</evidence>
<dbReference type="EMBL" id="FNAN01000007">
    <property type="protein sequence ID" value="SDE87595.1"/>
    <property type="molecule type" value="Genomic_DNA"/>
</dbReference>
<feature type="compositionally biased region" description="Basic and acidic residues" evidence="13">
    <location>
        <begin position="1105"/>
        <end position="1119"/>
    </location>
</feature>
<feature type="domain" description="Histidine kinase" evidence="16">
    <location>
        <begin position="859"/>
        <end position="1078"/>
    </location>
</feature>
<keyword evidence="10" id="KW-0238">DNA-binding</keyword>
<dbReference type="InterPro" id="IPR018062">
    <property type="entry name" value="HTH_AraC-typ_CS"/>
</dbReference>
<dbReference type="SMART" id="SM00387">
    <property type="entry name" value="HATPase_c"/>
    <property type="match status" value="1"/>
</dbReference>
<evidence type="ECO:0000256" key="4">
    <source>
        <dbReference type="ARBA" id="ARBA00022679"/>
    </source>
</evidence>
<dbReference type="Pfam" id="PF12833">
    <property type="entry name" value="HTH_18"/>
    <property type="match status" value="1"/>
</dbReference>
<protein>
    <recommendedName>
        <fullName evidence="2">histidine kinase</fullName>
        <ecNumber evidence="2">2.7.13.3</ecNumber>
    </recommendedName>
</protein>
<dbReference type="PROSITE" id="PS01124">
    <property type="entry name" value="HTH_ARAC_FAMILY_2"/>
    <property type="match status" value="1"/>
</dbReference>
<evidence type="ECO:0000256" key="1">
    <source>
        <dbReference type="ARBA" id="ARBA00000085"/>
    </source>
</evidence>
<dbReference type="Gene3D" id="3.30.565.10">
    <property type="entry name" value="Histidine kinase-like ATPase, C-terminal domain"/>
    <property type="match status" value="1"/>
</dbReference>
<evidence type="ECO:0000256" key="9">
    <source>
        <dbReference type="ARBA" id="ARBA00023015"/>
    </source>
</evidence>
<feature type="region of interest" description="Disordered" evidence="13">
    <location>
        <begin position="1097"/>
        <end position="1123"/>
    </location>
</feature>
<dbReference type="InterPro" id="IPR015943">
    <property type="entry name" value="WD40/YVTN_repeat-like_dom_sf"/>
</dbReference>
<keyword evidence="7" id="KW-0067">ATP-binding</keyword>